<keyword evidence="1" id="KW-0812">Transmembrane</keyword>
<gene>
    <name evidence="2" type="ORF">DMA12_25500</name>
</gene>
<dbReference type="EMBL" id="QHHU01000036">
    <property type="protein sequence ID" value="RSM41111.1"/>
    <property type="molecule type" value="Genomic_DNA"/>
</dbReference>
<comment type="caution">
    <text evidence="2">The sequence shown here is derived from an EMBL/GenBank/DDBJ whole genome shotgun (WGS) entry which is preliminary data.</text>
</comment>
<proteinExistence type="predicted"/>
<name>A0A428WDH9_AMYBA</name>
<dbReference type="AlphaFoldDB" id="A0A428WDH9"/>
<sequence length="115" mass="12179">MRAENSAPATADRVDQRVRAVVAREKGRAQPDSVTRWLVVGAGVVTALSAFALVSFAVSDDPEPVPATQPGRPPAVSVPITFAGTRTVTETVEPPISTFYLPYGSPYGSYYTPAK</sequence>
<keyword evidence="1" id="KW-1133">Transmembrane helix</keyword>
<evidence type="ECO:0000313" key="3">
    <source>
        <dbReference type="Proteomes" id="UP000286716"/>
    </source>
</evidence>
<protein>
    <submittedName>
        <fullName evidence="2">Uncharacterized protein</fullName>
    </submittedName>
</protein>
<keyword evidence="1" id="KW-0472">Membrane</keyword>
<feature type="transmembrane region" description="Helical" evidence="1">
    <location>
        <begin position="34"/>
        <end position="58"/>
    </location>
</feature>
<dbReference type="Proteomes" id="UP000286716">
    <property type="component" value="Unassembled WGS sequence"/>
</dbReference>
<keyword evidence="3" id="KW-1185">Reference proteome</keyword>
<accession>A0A428WDH9</accession>
<evidence type="ECO:0000313" key="2">
    <source>
        <dbReference type="EMBL" id="RSM41111.1"/>
    </source>
</evidence>
<evidence type="ECO:0000256" key="1">
    <source>
        <dbReference type="SAM" id="Phobius"/>
    </source>
</evidence>
<reference evidence="2 3" key="1">
    <citation type="submission" date="2018-05" db="EMBL/GenBank/DDBJ databases">
        <title>Evolution of GPA BGCs.</title>
        <authorList>
            <person name="Waglechner N."/>
            <person name="Wright G.D."/>
        </authorList>
    </citation>
    <scope>NUCLEOTIDE SEQUENCE [LARGE SCALE GENOMIC DNA]</scope>
    <source>
        <strain evidence="2 3">DSM 5908</strain>
    </source>
</reference>
<organism evidence="2 3">
    <name type="scientific">Amycolatopsis balhimycina DSM 5908</name>
    <dbReference type="NCBI Taxonomy" id="1081091"/>
    <lineage>
        <taxon>Bacteria</taxon>
        <taxon>Bacillati</taxon>
        <taxon>Actinomycetota</taxon>
        <taxon>Actinomycetes</taxon>
        <taxon>Pseudonocardiales</taxon>
        <taxon>Pseudonocardiaceae</taxon>
        <taxon>Amycolatopsis</taxon>
    </lineage>
</organism>